<evidence type="ECO:0000256" key="7">
    <source>
        <dbReference type="ARBA" id="ARBA00022840"/>
    </source>
</evidence>
<dbReference type="PATRIC" id="fig|1235802.3.peg.4499"/>
<dbReference type="GO" id="GO:0004150">
    <property type="term" value="F:dihydroneopterin aldolase activity"/>
    <property type="evidence" value="ECO:0007669"/>
    <property type="project" value="UniProtKB-UniRule"/>
</dbReference>
<comment type="similarity">
    <text evidence="3">In the N-terminal section; belongs to the DHNA family.</text>
</comment>
<dbReference type="GO" id="GO:0016301">
    <property type="term" value="F:kinase activity"/>
    <property type="evidence" value="ECO:0007669"/>
    <property type="project" value="UniProtKB-KW"/>
</dbReference>
<dbReference type="PROSITE" id="PS00794">
    <property type="entry name" value="HPPK"/>
    <property type="match status" value="1"/>
</dbReference>
<evidence type="ECO:0000256" key="6">
    <source>
        <dbReference type="ARBA" id="ARBA00022777"/>
    </source>
</evidence>
<keyword evidence="5" id="KW-0547">Nucleotide-binding</keyword>
<dbReference type="Pfam" id="PF01288">
    <property type="entry name" value="HPPK"/>
    <property type="match status" value="1"/>
</dbReference>
<dbReference type="Pfam" id="PF02152">
    <property type="entry name" value="FolB"/>
    <property type="match status" value="1"/>
</dbReference>
<dbReference type="NCBIfam" id="TIGR00526">
    <property type="entry name" value="folB_dom"/>
    <property type="match status" value="1"/>
</dbReference>
<dbReference type="STRING" id="1235802.C823_04234"/>
<keyword evidence="8 9" id="KW-0289">Folate biosynthesis</keyword>
<dbReference type="PANTHER" id="PTHR43071">
    <property type="entry name" value="2-AMINO-4-HYDROXY-6-HYDROXYMETHYLDIHYDROPTERIDINE PYROPHOSPHOKINASE"/>
    <property type="match status" value="1"/>
</dbReference>
<evidence type="ECO:0000313" key="12">
    <source>
        <dbReference type="Proteomes" id="UP000012589"/>
    </source>
</evidence>
<proteinExistence type="inferred from homology"/>
<dbReference type="InterPro" id="IPR006157">
    <property type="entry name" value="FolB_dom"/>
</dbReference>
<dbReference type="InterPro" id="IPR043133">
    <property type="entry name" value="GTP-CH-I_C/QueF"/>
</dbReference>
<dbReference type="EMBL" id="AQFT01000124">
    <property type="protein sequence ID" value="EMZ22146.1"/>
    <property type="molecule type" value="Genomic_DNA"/>
</dbReference>
<comment type="function">
    <text evidence="9">Catalyzes the conversion of 7,8-dihydroneopterin to 6-hydroxymethyl-7,8-dihydropterin.</text>
</comment>
<comment type="catalytic activity">
    <reaction evidence="1">
        <text>6-hydroxymethyl-7,8-dihydropterin + ATP = (7,8-dihydropterin-6-yl)methyl diphosphate + AMP + H(+)</text>
        <dbReference type="Rhea" id="RHEA:11412"/>
        <dbReference type="ChEBI" id="CHEBI:15378"/>
        <dbReference type="ChEBI" id="CHEBI:30616"/>
        <dbReference type="ChEBI" id="CHEBI:44841"/>
        <dbReference type="ChEBI" id="CHEBI:72950"/>
        <dbReference type="ChEBI" id="CHEBI:456215"/>
        <dbReference type="EC" id="2.7.6.3"/>
    </reaction>
</comment>
<comment type="caution">
    <text evidence="11">The sequence shown here is derived from an EMBL/GenBank/DDBJ whole genome shotgun (WGS) entry which is preliminary data.</text>
</comment>
<dbReference type="Gene3D" id="3.30.1130.10">
    <property type="match status" value="1"/>
</dbReference>
<comment type="catalytic activity">
    <reaction evidence="9">
        <text>7,8-dihydroneopterin = 6-hydroxymethyl-7,8-dihydropterin + glycolaldehyde</text>
        <dbReference type="Rhea" id="RHEA:10540"/>
        <dbReference type="ChEBI" id="CHEBI:17001"/>
        <dbReference type="ChEBI" id="CHEBI:17071"/>
        <dbReference type="ChEBI" id="CHEBI:44841"/>
        <dbReference type="EC" id="4.1.2.25"/>
    </reaction>
</comment>
<name>N2A1T9_9FIRM</name>
<keyword evidence="6 11" id="KW-0418">Kinase</keyword>
<organism evidence="11 12">
    <name type="scientific">Eubacterium plexicaudatum ASF492</name>
    <dbReference type="NCBI Taxonomy" id="1235802"/>
    <lineage>
        <taxon>Bacteria</taxon>
        <taxon>Bacillati</taxon>
        <taxon>Bacillota</taxon>
        <taxon>Clostridia</taxon>
        <taxon>Eubacteriales</taxon>
        <taxon>Eubacteriaceae</taxon>
        <taxon>Eubacterium</taxon>
    </lineage>
</organism>
<keyword evidence="9" id="KW-0456">Lyase</keyword>
<gene>
    <name evidence="11" type="ORF">C823_04234</name>
</gene>
<keyword evidence="4" id="KW-0808">Transferase</keyword>
<dbReference type="AlphaFoldDB" id="N2A1T9"/>
<comment type="pathway">
    <text evidence="9">Cofactor biosynthesis; tetrahydrofolate biosynthesis; 2-amino-4-hydroxy-6-hydroxymethyl-7,8-dihydropteridine diphosphate from 7,8-dihydroneopterin triphosphate: step 3/4.</text>
</comment>
<dbReference type="NCBIfam" id="TIGR00525">
    <property type="entry name" value="folB"/>
    <property type="match status" value="1"/>
</dbReference>
<evidence type="ECO:0000256" key="9">
    <source>
        <dbReference type="RuleBase" id="RU362079"/>
    </source>
</evidence>
<dbReference type="CDD" id="cd00483">
    <property type="entry name" value="HPPK"/>
    <property type="match status" value="1"/>
</dbReference>
<keyword evidence="12" id="KW-1185">Reference proteome</keyword>
<dbReference type="Gene3D" id="3.30.70.560">
    <property type="entry name" value="7,8-Dihydro-6-hydroxymethylpterin-pyrophosphokinase HPPK"/>
    <property type="match status" value="1"/>
</dbReference>
<dbReference type="eggNOG" id="COG0801">
    <property type="taxonomic scope" value="Bacteria"/>
</dbReference>
<dbReference type="SMART" id="SM00905">
    <property type="entry name" value="FolB"/>
    <property type="match status" value="1"/>
</dbReference>
<dbReference type="InterPro" id="IPR006156">
    <property type="entry name" value="Dihydroneopterin_aldolase"/>
</dbReference>
<dbReference type="Proteomes" id="UP000012589">
    <property type="component" value="Unassembled WGS sequence"/>
</dbReference>
<evidence type="ECO:0000256" key="1">
    <source>
        <dbReference type="ARBA" id="ARBA00000198"/>
    </source>
</evidence>
<dbReference type="eggNOG" id="COG1539">
    <property type="taxonomic scope" value="Bacteria"/>
</dbReference>
<dbReference type="GO" id="GO:0046654">
    <property type="term" value="P:tetrahydrofolate biosynthetic process"/>
    <property type="evidence" value="ECO:0007669"/>
    <property type="project" value="UniProtKB-UniRule"/>
</dbReference>
<evidence type="ECO:0000256" key="8">
    <source>
        <dbReference type="ARBA" id="ARBA00022909"/>
    </source>
</evidence>
<evidence type="ECO:0000256" key="5">
    <source>
        <dbReference type="ARBA" id="ARBA00022741"/>
    </source>
</evidence>
<dbReference type="HOGENOM" id="CLU_023499_0_0_9"/>
<dbReference type="GO" id="GO:0046656">
    <property type="term" value="P:folic acid biosynthetic process"/>
    <property type="evidence" value="ECO:0007669"/>
    <property type="project" value="UniProtKB-UniRule"/>
</dbReference>
<dbReference type="GO" id="GO:0005524">
    <property type="term" value="F:ATP binding"/>
    <property type="evidence" value="ECO:0007669"/>
    <property type="project" value="UniProtKB-KW"/>
</dbReference>
<evidence type="ECO:0000256" key="4">
    <source>
        <dbReference type="ARBA" id="ARBA00022679"/>
    </source>
</evidence>
<reference evidence="11 12" key="1">
    <citation type="journal article" date="2014" name="Genome Announc.">
        <title>Draft genome sequences of the altered schaedler flora, a defined bacterial community from gnotobiotic mice.</title>
        <authorList>
            <person name="Wannemuehler M.J."/>
            <person name="Overstreet A.M."/>
            <person name="Ward D.V."/>
            <person name="Phillips G.J."/>
        </authorList>
    </citation>
    <scope>NUCLEOTIDE SEQUENCE [LARGE SCALE GENOMIC DNA]</scope>
    <source>
        <strain evidence="11 12">ASF492</strain>
    </source>
</reference>
<sequence>MDQIIIQDLSIYAKHGVYTEENILGQQFLVSVYIDLDLSNAGQTDDLQYTIDYGKICHFVTNYMQSHTFKLIEAAAEHLAEEILLRYEQIKKIRIKVKKPWAPIGLPIKNVCVSVDRTRHSVYLSLGSNLGDRQAYLQQAIEELNALGSCKVCEQSKIIETEPYGDVPQDKFLNCVVRIETVLNPQRLLEALHTIEAHADRTREVHWGPRTLDLDILFYDHITMNTQQLTIPHADLHNRSFVLEPLCEIAPWYQHPVLHKTVRELLDGLVKDDDWL</sequence>
<feature type="domain" description="7,8-dihydro-6-hydroxymethylpterin-pyrophosphokinase" evidence="10">
    <location>
        <begin position="206"/>
        <end position="217"/>
    </location>
</feature>
<dbReference type="EC" id="2.7.6.3" evidence="9"/>
<dbReference type="OrthoDB" id="9808041at2"/>
<evidence type="ECO:0000313" key="11">
    <source>
        <dbReference type="EMBL" id="EMZ22146.1"/>
    </source>
</evidence>
<dbReference type="UniPathway" id="UPA00077">
    <property type="reaction ID" value="UER00154"/>
</dbReference>
<comment type="pathway">
    <text evidence="2">Cofactor biosynthesis; tetrahydrofolate biosynthesis; 2-amino-4-hydroxy-6-hydroxymethyl-7,8-dihydropteridine diphosphate from 7,8-dihydroneopterin triphosphate: step 4/4.</text>
</comment>
<dbReference type="GO" id="GO:0003848">
    <property type="term" value="F:2-amino-4-hydroxy-6-hydroxymethyldihydropteridine diphosphokinase activity"/>
    <property type="evidence" value="ECO:0007669"/>
    <property type="project" value="UniProtKB-EC"/>
</dbReference>
<dbReference type="SUPFAM" id="SSF55620">
    <property type="entry name" value="Tetrahydrobiopterin biosynthesis enzymes-like"/>
    <property type="match status" value="1"/>
</dbReference>
<keyword evidence="7" id="KW-0067">ATP-binding</keyword>
<dbReference type="SUPFAM" id="SSF55083">
    <property type="entry name" value="6-hydroxymethyl-7,8-dihydropterin pyrophosphokinase, HPPK"/>
    <property type="match status" value="1"/>
</dbReference>
<evidence type="ECO:0000256" key="2">
    <source>
        <dbReference type="ARBA" id="ARBA00005051"/>
    </source>
</evidence>
<evidence type="ECO:0000256" key="3">
    <source>
        <dbReference type="ARBA" id="ARBA00009640"/>
    </source>
</evidence>
<comment type="similarity">
    <text evidence="9">Belongs to the DHNA family.</text>
</comment>
<accession>N2A1T9</accession>
<dbReference type="InterPro" id="IPR000550">
    <property type="entry name" value="Hppk"/>
</dbReference>
<dbReference type="PANTHER" id="PTHR43071:SF1">
    <property type="entry name" value="2-AMINO-4-HYDROXY-6-HYDROXYMETHYLDIHYDROPTERIDINE PYROPHOSPHOKINASE"/>
    <property type="match status" value="1"/>
</dbReference>
<evidence type="ECO:0000259" key="10">
    <source>
        <dbReference type="PROSITE" id="PS00794"/>
    </source>
</evidence>
<dbReference type="NCBIfam" id="TIGR01498">
    <property type="entry name" value="folK"/>
    <property type="match status" value="1"/>
</dbReference>
<protein>
    <recommendedName>
        <fullName evidence="9">Bifunctional folate synthesis protein</fullName>
    </recommendedName>
    <domain>
        <recommendedName>
            <fullName evidence="9">Dihydroneopterin aldolase</fullName>
            <shortName evidence="9">DHNA</shortName>
            <ecNumber evidence="9">4.1.2.25</ecNumber>
        </recommendedName>
        <alternativeName>
            <fullName evidence="9">7,8-dihydroneopterin aldolase</fullName>
        </alternativeName>
    </domain>
    <domain>
        <recommendedName>
            <fullName evidence="9">2-amino-4-hydroxy-6-hydroxymethyldihydropteridine pyrophosphokinase</fullName>
            <ecNumber evidence="9">2.7.6.3</ecNumber>
        </recommendedName>
        <alternativeName>
            <fullName evidence="9">6-hydroxymethyl-7,8-dihydropterin pyrophosphokinase</fullName>
            <shortName evidence="9">PPPK</shortName>
        </alternativeName>
        <alternativeName>
            <fullName evidence="9">7,8-dihydro-6-hydroxymethylpterin pyrophosphokinase</fullName>
            <shortName evidence="9">HPPK</shortName>
        </alternativeName>
    </domain>
</protein>
<dbReference type="InterPro" id="IPR035907">
    <property type="entry name" value="Hppk_sf"/>
</dbReference>
<dbReference type="EC" id="4.1.2.25" evidence="9"/>